<comment type="caution">
    <text evidence="1">The sequence shown here is derived from an EMBL/GenBank/DDBJ whole genome shotgun (WGS) entry which is preliminary data.</text>
</comment>
<dbReference type="EMBL" id="QYUJ01000008">
    <property type="protein sequence ID" value="RJF74987.1"/>
    <property type="molecule type" value="Genomic_DNA"/>
</dbReference>
<keyword evidence="2" id="KW-1185">Reference proteome</keyword>
<dbReference type="AlphaFoldDB" id="A0A418VFX4"/>
<dbReference type="RefSeq" id="WP_119761031.1">
    <property type="nucleotide sequence ID" value="NZ_QYUJ01000008.1"/>
</dbReference>
<reference evidence="1 2" key="1">
    <citation type="submission" date="2018-09" db="EMBL/GenBank/DDBJ databases">
        <authorList>
            <person name="Zhu H."/>
        </authorList>
    </citation>
    <scope>NUCLEOTIDE SEQUENCE [LARGE SCALE GENOMIC DNA]</scope>
    <source>
        <strain evidence="1 2">K2S05-167</strain>
    </source>
</reference>
<gene>
    <name evidence="1" type="ORF">D3875_03035</name>
</gene>
<proteinExistence type="predicted"/>
<dbReference type="Proteomes" id="UP000286287">
    <property type="component" value="Unassembled WGS sequence"/>
</dbReference>
<sequence length="88" mass="10129">MNFFFASLPFVALAFLFRHHLRLHRPAVTAERYDVRAPSFCRRCQHAITERDVNHLHGELGAWRAGVFRRPCPHCGQRVTFTVTPGAV</sequence>
<accession>A0A418VFX4</accession>
<evidence type="ECO:0000313" key="1">
    <source>
        <dbReference type="EMBL" id="RJF74987.1"/>
    </source>
</evidence>
<protein>
    <submittedName>
        <fullName evidence="1">Uncharacterized protein</fullName>
    </submittedName>
</protein>
<organism evidence="1 2">
    <name type="scientific">Deinococcus cavernae</name>
    <dbReference type="NCBI Taxonomy" id="2320857"/>
    <lineage>
        <taxon>Bacteria</taxon>
        <taxon>Thermotogati</taxon>
        <taxon>Deinococcota</taxon>
        <taxon>Deinococci</taxon>
        <taxon>Deinococcales</taxon>
        <taxon>Deinococcaceae</taxon>
        <taxon>Deinococcus</taxon>
    </lineage>
</organism>
<name>A0A418VFX4_9DEIO</name>
<evidence type="ECO:0000313" key="2">
    <source>
        <dbReference type="Proteomes" id="UP000286287"/>
    </source>
</evidence>